<dbReference type="GO" id="GO:0016491">
    <property type="term" value="F:oxidoreductase activity"/>
    <property type="evidence" value="ECO:0007669"/>
    <property type="project" value="UniProtKB-KW"/>
</dbReference>
<dbReference type="InterPro" id="IPR000262">
    <property type="entry name" value="FMN-dep_DH"/>
</dbReference>
<comment type="caution">
    <text evidence="9">The sequence shown here is derived from an EMBL/GenBank/DDBJ whole genome shotgun (WGS) entry which is preliminary data.</text>
</comment>
<dbReference type="PIRSF" id="PIRSF000138">
    <property type="entry name" value="Al-hdrx_acd_dh"/>
    <property type="match status" value="1"/>
</dbReference>
<feature type="binding site" evidence="7">
    <location>
        <begin position="90"/>
        <end position="92"/>
    </location>
    <ligand>
        <name>FMN</name>
        <dbReference type="ChEBI" id="CHEBI:58210"/>
    </ligand>
</feature>
<dbReference type="AlphaFoldDB" id="A0A552WXQ7"/>
<dbReference type="PROSITE" id="PS51349">
    <property type="entry name" value="FMN_HYDROXY_ACID_DH_2"/>
    <property type="match status" value="1"/>
</dbReference>
<evidence type="ECO:0000256" key="1">
    <source>
        <dbReference type="ARBA" id="ARBA00001917"/>
    </source>
</evidence>
<feature type="binding site" evidence="7">
    <location>
        <begin position="293"/>
        <end position="297"/>
    </location>
    <ligand>
        <name>FMN</name>
        <dbReference type="ChEBI" id="CHEBI:58210"/>
    </ligand>
</feature>
<sequence length="367" mass="39005">MSQTLSRQATDQRFEARTLESIHALAVSKLPPEVVDYLEGGSGDEWTLRQNRSAFTRWAFEPRVMSGRDAPDLRTQFLGVDLSMPVLTAPFGSETLLHPDGHRAVARANAGAGIAGIVPEASAFSYAEVAQAAPTAAGFAQLHPMGREENFLRLVQSIRDAGYRGVVLTCDCSTVGWRERDMNNRFEMDTSALHGNYPVEASGEMNEAFGQLFTHDSAVWGWDKIRDLLGSSIPWIAKGILSGHDAEAAIEAGAAGLLVSNHGGRQLHEVIASLDALPEVVNAASGSVPIAVDSGFRRGSDVVKAIALGADVVVIGRLAAYGLAAGGEQGVSAVLQLLREEILTILQLLGRGGVGEVDRSALRRADA</sequence>
<name>A0A552WXQ7_9MICO</name>
<evidence type="ECO:0000313" key="9">
    <source>
        <dbReference type="EMBL" id="TRW47620.1"/>
    </source>
</evidence>
<feature type="binding site" evidence="7">
    <location>
        <position position="37"/>
    </location>
    <ligand>
        <name>glyoxylate</name>
        <dbReference type="ChEBI" id="CHEBI:36655"/>
    </ligand>
</feature>
<feature type="binding site" evidence="7">
    <location>
        <position position="169"/>
    </location>
    <ligand>
        <name>FMN</name>
        <dbReference type="ChEBI" id="CHEBI:58210"/>
    </ligand>
</feature>
<evidence type="ECO:0000313" key="10">
    <source>
        <dbReference type="Proteomes" id="UP000318693"/>
    </source>
</evidence>
<feature type="binding site" evidence="7">
    <location>
        <position position="265"/>
    </location>
    <ligand>
        <name>glyoxylate</name>
        <dbReference type="ChEBI" id="CHEBI:36655"/>
    </ligand>
</feature>
<dbReference type="Pfam" id="PF01070">
    <property type="entry name" value="FMN_dh"/>
    <property type="match status" value="1"/>
</dbReference>
<evidence type="ECO:0000259" key="8">
    <source>
        <dbReference type="PROSITE" id="PS51349"/>
    </source>
</evidence>
<proteinExistence type="inferred from homology"/>
<feature type="binding site" evidence="7">
    <location>
        <position position="262"/>
    </location>
    <ligand>
        <name>glyoxylate</name>
        <dbReference type="ChEBI" id="CHEBI:36655"/>
    </ligand>
</feature>
<dbReference type="Gene3D" id="3.20.20.70">
    <property type="entry name" value="Aldolase class I"/>
    <property type="match status" value="1"/>
</dbReference>
<dbReference type="GO" id="GO:0010181">
    <property type="term" value="F:FMN binding"/>
    <property type="evidence" value="ECO:0007669"/>
    <property type="project" value="InterPro"/>
</dbReference>
<protein>
    <submittedName>
        <fullName evidence="9">Alpha-hydroxy-acid oxidizing protein</fullName>
    </submittedName>
</protein>
<reference evidence="9 10" key="1">
    <citation type="submission" date="2019-07" db="EMBL/GenBank/DDBJ databases">
        <title>Georgenia wutianyii sp. nov. and Georgenia *** sp. nov. isolated from plateau pika (Ochotona curzoniae) in the Qinghai-Tibet plateau of China.</title>
        <authorList>
            <person name="Tian Z."/>
        </authorList>
    </citation>
    <scope>NUCLEOTIDE SEQUENCE [LARGE SCALE GENOMIC DNA]</scope>
    <source>
        <strain evidence="9 10">Z446</strain>
    </source>
</reference>
<evidence type="ECO:0000256" key="3">
    <source>
        <dbReference type="ARBA" id="ARBA00022643"/>
    </source>
</evidence>
<dbReference type="SUPFAM" id="SSF51395">
    <property type="entry name" value="FMN-linked oxidoreductases"/>
    <property type="match status" value="1"/>
</dbReference>
<dbReference type="PANTHER" id="PTHR10578">
    <property type="entry name" value="S -2-HYDROXY-ACID OXIDASE-RELATED"/>
    <property type="match status" value="1"/>
</dbReference>
<evidence type="ECO:0000256" key="6">
    <source>
        <dbReference type="PIRSR" id="PIRSR000138-1"/>
    </source>
</evidence>
<feature type="active site" description="Proton acceptor" evidence="6">
    <location>
        <position position="262"/>
    </location>
</feature>
<gene>
    <name evidence="9" type="ORF">FJ693_00495</name>
</gene>
<dbReference type="Proteomes" id="UP000318693">
    <property type="component" value="Unassembled WGS sequence"/>
</dbReference>
<dbReference type="InterPro" id="IPR013785">
    <property type="entry name" value="Aldolase_TIM"/>
</dbReference>
<feature type="domain" description="FMN hydroxy acid dehydrogenase" evidence="8">
    <location>
        <begin position="11"/>
        <end position="367"/>
    </location>
</feature>
<dbReference type="InterPro" id="IPR037396">
    <property type="entry name" value="FMN_HAD"/>
</dbReference>
<dbReference type="EMBL" id="VJXR01000001">
    <property type="protein sequence ID" value="TRW47620.1"/>
    <property type="molecule type" value="Genomic_DNA"/>
</dbReference>
<dbReference type="InterPro" id="IPR012133">
    <property type="entry name" value="Alpha-hydoxy_acid_DH_FMN"/>
</dbReference>
<keyword evidence="2 7" id="KW-0285">Flavoprotein</keyword>
<organism evidence="9 10">
    <name type="scientific">Georgenia yuyongxinii</name>
    <dbReference type="NCBI Taxonomy" id="2589797"/>
    <lineage>
        <taxon>Bacteria</taxon>
        <taxon>Bacillati</taxon>
        <taxon>Actinomycetota</taxon>
        <taxon>Actinomycetes</taxon>
        <taxon>Micrococcales</taxon>
        <taxon>Bogoriellaceae</taxon>
        <taxon>Georgenia</taxon>
    </lineage>
</organism>
<dbReference type="CDD" id="cd02809">
    <property type="entry name" value="alpha_hydroxyacid_oxid_FMN"/>
    <property type="match status" value="1"/>
</dbReference>
<evidence type="ECO:0000256" key="4">
    <source>
        <dbReference type="ARBA" id="ARBA00023002"/>
    </source>
</evidence>
<comment type="cofactor">
    <cofactor evidence="1">
        <name>FMN</name>
        <dbReference type="ChEBI" id="CHEBI:58210"/>
    </cofactor>
</comment>
<keyword evidence="4" id="KW-0560">Oxidoreductase</keyword>
<evidence type="ECO:0000256" key="2">
    <source>
        <dbReference type="ARBA" id="ARBA00022630"/>
    </source>
</evidence>
<feature type="binding site" evidence="7">
    <location>
        <position position="238"/>
    </location>
    <ligand>
        <name>FMN</name>
        <dbReference type="ChEBI" id="CHEBI:58210"/>
    </ligand>
</feature>
<dbReference type="PANTHER" id="PTHR10578:SF107">
    <property type="entry name" value="2-HYDROXYACID OXIDASE 1"/>
    <property type="match status" value="1"/>
</dbReference>
<evidence type="ECO:0000256" key="7">
    <source>
        <dbReference type="PIRSR" id="PIRSR000138-2"/>
    </source>
</evidence>
<keyword evidence="3 7" id="KW-0288">FMN</keyword>
<feature type="binding site" evidence="7">
    <location>
        <position position="141"/>
    </location>
    <ligand>
        <name>FMN</name>
        <dbReference type="ChEBI" id="CHEBI:58210"/>
    </ligand>
</feature>
<feature type="binding site" evidence="7">
    <location>
        <position position="178"/>
    </location>
    <ligand>
        <name>glyoxylate</name>
        <dbReference type="ChEBI" id="CHEBI:36655"/>
    </ligand>
</feature>
<keyword evidence="10" id="KW-1185">Reference proteome</keyword>
<dbReference type="InterPro" id="IPR008259">
    <property type="entry name" value="FMN_hydac_DH_AS"/>
</dbReference>
<feature type="binding site" evidence="7">
    <location>
        <position position="260"/>
    </location>
    <ligand>
        <name>glyoxylate</name>
        <dbReference type="ChEBI" id="CHEBI:36655"/>
    </ligand>
</feature>
<feature type="binding site" evidence="7">
    <location>
        <begin position="316"/>
        <end position="317"/>
    </location>
    <ligand>
        <name>FMN</name>
        <dbReference type="ChEBI" id="CHEBI:58210"/>
    </ligand>
</feature>
<dbReference type="PROSITE" id="PS00557">
    <property type="entry name" value="FMN_HYDROXY_ACID_DH_1"/>
    <property type="match status" value="1"/>
</dbReference>
<comment type="similarity">
    <text evidence="5">Belongs to the FMN-dependent alpha-hydroxy acid dehydrogenase family.</text>
</comment>
<accession>A0A552WXQ7</accession>
<dbReference type="RefSeq" id="WP_143416574.1">
    <property type="nucleotide sequence ID" value="NZ_VJXR01000001.1"/>
</dbReference>
<evidence type="ECO:0000256" key="5">
    <source>
        <dbReference type="ARBA" id="ARBA00024042"/>
    </source>
</evidence>